<evidence type="ECO:0000256" key="3">
    <source>
        <dbReference type="ARBA" id="ARBA00022519"/>
    </source>
</evidence>
<feature type="domain" description="Mce/MlaD" evidence="8">
    <location>
        <begin position="631"/>
        <end position="690"/>
    </location>
</feature>
<evidence type="ECO:0000256" key="7">
    <source>
        <dbReference type="SAM" id="Phobius"/>
    </source>
</evidence>
<dbReference type="AlphaFoldDB" id="A0A7T4R3F9"/>
<dbReference type="InterPro" id="IPR051800">
    <property type="entry name" value="PqiA-PqiB_transport"/>
</dbReference>
<dbReference type="GO" id="GO:0005886">
    <property type="term" value="C:plasma membrane"/>
    <property type="evidence" value="ECO:0007669"/>
    <property type="project" value="UniProtKB-SubCell"/>
</dbReference>
<gene>
    <name evidence="9" type="ORF">I6N98_07955</name>
</gene>
<feature type="domain" description="Mce/MlaD" evidence="8">
    <location>
        <begin position="278"/>
        <end position="366"/>
    </location>
</feature>
<keyword evidence="3" id="KW-0997">Cell inner membrane</keyword>
<evidence type="ECO:0000259" key="8">
    <source>
        <dbReference type="Pfam" id="PF02470"/>
    </source>
</evidence>
<keyword evidence="10" id="KW-1185">Reference proteome</keyword>
<keyword evidence="2" id="KW-1003">Cell membrane</keyword>
<dbReference type="PANTHER" id="PTHR30462:SF0">
    <property type="entry name" value="INTERMEMBRANE TRANSPORT PROTEIN YEBT"/>
    <property type="match status" value="1"/>
</dbReference>
<dbReference type="EMBL" id="CP066167">
    <property type="protein sequence ID" value="QQD19765.1"/>
    <property type="molecule type" value="Genomic_DNA"/>
</dbReference>
<evidence type="ECO:0000256" key="2">
    <source>
        <dbReference type="ARBA" id="ARBA00022475"/>
    </source>
</evidence>
<feature type="domain" description="Mce/MlaD" evidence="8">
    <location>
        <begin position="395"/>
        <end position="453"/>
    </location>
</feature>
<dbReference type="Pfam" id="PF02470">
    <property type="entry name" value="MlaD"/>
    <property type="match status" value="6"/>
</dbReference>
<proteinExistence type="predicted"/>
<evidence type="ECO:0000313" key="9">
    <source>
        <dbReference type="EMBL" id="QQD19765.1"/>
    </source>
</evidence>
<sequence>MNNIDRDSLPEASFAPRRRLSSVWLLPLVAAAIALWLLYHNMADSGLAVTVHFADGSGITAGKTPVVYQGITVGQVESLHLNNDLDGATATLALDIQIEPLIRKNTEFWLVKPQVSLSGVSGLDTLVAGNYISFKPGDGKAASEFRARTDPPPFADNSPGLRLLLDAPQLGSISIGAPVLYQQIDVGEVEGYQLNDQGVEISLRIDPRYQHLVNEQSRFWNHSGVSVNAGLQGVKVETGSLASVLAGGIAFDSPKQGAEVEPGHRFTLHDSKEMAQGGKTVAIRFRSAEGLSAGAKVRLQGLVIGRVDAVEFSDNDPRQGADATVRIRAPYYRYLNADTDFWLVTPQVSTQGIQGLDTLLGGPYISARLNGEPGTLAARYTALSAIPDPRIDAPGLRLTLRSDQLHSVDVGSKVFYRKIAVGQVESVSLDASGVDLGIFIHQRYQHLVHRESRFWNASGFAISGGLGGLELQADSLATIVSGGIAFHTPEIPNPQAAWEGLRFKLHPDYDSTFADKGREISLRFSTGSGISKSTEIKYQGIKVGEVTGIELNRTMDGVNVSARLAPSAKALARKGSQFWLVSPQLGLVGTRNLETLVTGSYISVLPGDGEPHSEFIALDRPPRLAKPGRGLNLVLTAPRRGSIKEGVRVFYRDIPVGQVFGVELSGDAKQTLVHINIEPRYSKLVHRGSRFWNSSGVSVNFGLFTGTTIRSKAVESLLEGGIAFATPEGEDMGPPAQSGERFALHSDVKSDWLDWSPAINVDRQP</sequence>
<evidence type="ECO:0000256" key="1">
    <source>
        <dbReference type="ARBA" id="ARBA00004533"/>
    </source>
</evidence>
<organism evidence="9 10">
    <name type="scientific">Spongiibacter nanhainus</name>
    <dbReference type="NCBI Taxonomy" id="2794344"/>
    <lineage>
        <taxon>Bacteria</taxon>
        <taxon>Pseudomonadati</taxon>
        <taxon>Pseudomonadota</taxon>
        <taxon>Gammaproteobacteria</taxon>
        <taxon>Cellvibrionales</taxon>
        <taxon>Spongiibacteraceae</taxon>
        <taxon>Spongiibacter</taxon>
    </lineage>
</organism>
<feature type="domain" description="Mce/MlaD" evidence="8">
    <location>
        <begin position="46"/>
        <end position="137"/>
    </location>
</feature>
<dbReference type="Proteomes" id="UP000596063">
    <property type="component" value="Chromosome"/>
</dbReference>
<dbReference type="RefSeq" id="WP_198571249.1">
    <property type="nucleotide sequence ID" value="NZ_CP066167.1"/>
</dbReference>
<feature type="domain" description="Mce/MlaD" evidence="8">
    <location>
        <begin position="161"/>
        <end position="218"/>
    </location>
</feature>
<keyword evidence="4 7" id="KW-0812">Transmembrane</keyword>
<reference evidence="9 10" key="1">
    <citation type="submission" date="2020-12" db="EMBL/GenBank/DDBJ databases">
        <authorList>
            <person name="Shan Y."/>
        </authorList>
    </citation>
    <scope>NUCLEOTIDE SEQUENCE [LARGE SCALE GENOMIC DNA]</scope>
    <source>
        <strain evidence="10">csc3.9</strain>
    </source>
</reference>
<evidence type="ECO:0000256" key="6">
    <source>
        <dbReference type="ARBA" id="ARBA00023136"/>
    </source>
</evidence>
<evidence type="ECO:0000256" key="4">
    <source>
        <dbReference type="ARBA" id="ARBA00022692"/>
    </source>
</evidence>
<feature type="domain" description="Mce/MlaD" evidence="8">
    <location>
        <begin position="517"/>
        <end position="607"/>
    </location>
</feature>
<comment type="subcellular location">
    <subcellularLocation>
        <location evidence="1">Cell inner membrane</location>
    </subcellularLocation>
</comment>
<accession>A0A7T4R3F9</accession>
<protein>
    <submittedName>
        <fullName evidence="9">MCE family protein</fullName>
    </submittedName>
</protein>
<dbReference type="InterPro" id="IPR003399">
    <property type="entry name" value="Mce/MlaD"/>
</dbReference>
<dbReference type="KEGG" id="snan:I6N98_07955"/>
<dbReference type="PANTHER" id="PTHR30462">
    <property type="entry name" value="INTERMEMBRANE TRANSPORT PROTEIN PQIB-RELATED"/>
    <property type="match status" value="1"/>
</dbReference>
<evidence type="ECO:0000256" key="5">
    <source>
        <dbReference type="ARBA" id="ARBA00022989"/>
    </source>
</evidence>
<name>A0A7T4R3F9_9GAMM</name>
<keyword evidence="6 7" id="KW-0472">Membrane</keyword>
<evidence type="ECO:0000313" key="10">
    <source>
        <dbReference type="Proteomes" id="UP000596063"/>
    </source>
</evidence>
<keyword evidence="5 7" id="KW-1133">Transmembrane helix</keyword>
<feature type="transmembrane region" description="Helical" evidence="7">
    <location>
        <begin position="20"/>
        <end position="39"/>
    </location>
</feature>